<feature type="coiled-coil region" evidence="1">
    <location>
        <begin position="4"/>
        <end position="31"/>
    </location>
</feature>
<organism evidence="3 4">
    <name type="scientific">Ascoidea rubescens DSM 1968</name>
    <dbReference type="NCBI Taxonomy" id="1344418"/>
    <lineage>
        <taxon>Eukaryota</taxon>
        <taxon>Fungi</taxon>
        <taxon>Dikarya</taxon>
        <taxon>Ascomycota</taxon>
        <taxon>Saccharomycotina</taxon>
        <taxon>Saccharomycetes</taxon>
        <taxon>Ascoideaceae</taxon>
        <taxon>Ascoidea</taxon>
    </lineage>
</organism>
<sequence length="261" mass="29967">DKPNLKKQEKLANLGEMVEKLEEMVPNILNEAIDSKLLSKNIILRILPISYPNLPILPGHLSYLTTCKTINLIVKNFVLNNRKVKLHISSIKIIESNFNGIRVYGLFPWTSKIIIKWRTCSDNCEHLKYNGEEARDKDEKNGGKEKMDLNLLIDKLFKKNSSLIVLLKKYLQKSLLRSIDKSNLAHKMMHRESKENSESDKLNETHHSGNSNGTKNETENKIISGVFIFELNLNNNKVLVHTVDKVEMIDKSDFVDVDSEL</sequence>
<dbReference type="STRING" id="1344418.A0A1D2VCJ2"/>
<feature type="non-terminal residue" evidence="3">
    <location>
        <position position="1"/>
    </location>
</feature>
<accession>A0A1D2VCJ2</accession>
<dbReference type="RefSeq" id="XP_020045646.1">
    <property type="nucleotide sequence ID" value="XM_020189975.1"/>
</dbReference>
<dbReference type="Pfam" id="PF17119">
    <property type="entry name" value="MMU163"/>
    <property type="match status" value="1"/>
</dbReference>
<reference evidence="4" key="1">
    <citation type="submission" date="2016-05" db="EMBL/GenBank/DDBJ databases">
        <title>Comparative genomics of biotechnologically important yeasts.</title>
        <authorList>
            <consortium name="DOE Joint Genome Institute"/>
            <person name="Riley R."/>
            <person name="Haridas S."/>
            <person name="Wolfe K.H."/>
            <person name="Lopes M.R."/>
            <person name="Hittinger C.T."/>
            <person name="Goker M."/>
            <person name="Salamov A."/>
            <person name="Wisecaver J."/>
            <person name="Long T.M."/>
            <person name="Aerts A.L."/>
            <person name="Barry K."/>
            <person name="Choi C."/>
            <person name="Clum A."/>
            <person name="Coughlan A.Y."/>
            <person name="Deshpande S."/>
            <person name="Douglass A.P."/>
            <person name="Hanson S.J."/>
            <person name="Klenk H.-P."/>
            <person name="Labutti K."/>
            <person name="Lapidus A."/>
            <person name="Lindquist E."/>
            <person name="Lipzen A."/>
            <person name="Meier-Kolthoff J.P."/>
            <person name="Ohm R.A."/>
            <person name="Otillar R.P."/>
            <person name="Pangilinan J."/>
            <person name="Peng Y."/>
            <person name="Rokas A."/>
            <person name="Rosa C.A."/>
            <person name="Scheuner C."/>
            <person name="Sibirny A.A."/>
            <person name="Slot J.C."/>
            <person name="Stielow J.B."/>
            <person name="Sun H."/>
            <person name="Kurtzman C.P."/>
            <person name="Blackwell M."/>
            <person name="Grigoriev I.V."/>
            <person name="Jeffries T.W."/>
        </authorList>
    </citation>
    <scope>NUCLEOTIDE SEQUENCE [LARGE SCALE GENOMIC DNA]</scope>
    <source>
        <strain evidence="4">DSM 1968</strain>
    </source>
</reference>
<keyword evidence="1" id="KW-0175">Coiled coil</keyword>
<proteinExistence type="predicted"/>
<dbReference type="AlphaFoldDB" id="A0A1D2VCJ2"/>
<dbReference type="Proteomes" id="UP000095038">
    <property type="component" value="Unassembled WGS sequence"/>
</dbReference>
<name>A0A1D2VCJ2_9ASCO</name>
<evidence type="ECO:0000313" key="3">
    <source>
        <dbReference type="EMBL" id="ODV59339.1"/>
    </source>
</evidence>
<dbReference type="FunCoup" id="A0A1D2VCJ2">
    <property type="interactions" value="3"/>
</dbReference>
<protein>
    <submittedName>
        <fullName evidence="3">Uncharacterized protein</fullName>
    </submittedName>
</protein>
<evidence type="ECO:0000256" key="1">
    <source>
        <dbReference type="SAM" id="Coils"/>
    </source>
</evidence>
<evidence type="ECO:0000256" key="2">
    <source>
        <dbReference type="SAM" id="MobiDB-lite"/>
    </source>
</evidence>
<keyword evidence="4" id="KW-1185">Reference proteome</keyword>
<feature type="region of interest" description="Disordered" evidence="2">
    <location>
        <begin position="188"/>
        <end position="217"/>
    </location>
</feature>
<dbReference type="EMBL" id="KV454486">
    <property type="protein sequence ID" value="ODV59339.1"/>
    <property type="molecule type" value="Genomic_DNA"/>
</dbReference>
<dbReference type="InParanoid" id="A0A1D2VCJ2"/>
<feature type="compositionally biased region" description="Basic and acidic residues" evidence="2">
    <location>
        <begin position="190"/>
        <end position="207"/>
    </location>
</feature>
<gene>
    <name evidence="3" type="ORF">ASCRUDRAFT_26882</name>
</gene>
<evidence type="ECO:0000313" key="4">
    <source>
        <dbReference type="Proteomes" id="UP000095038"/>
    </source>
</evidence>
<dbReference type="InterPro" id="IPR031342">
    <property type="entry name" value="Mug163-like"/>
</dbReference>
<dbReference type="OrthoDB" id="5329385at2759"/>
<feature type="non-terminal residue" evidence="3">
    <location>
        <position position="261"/>
    </location>
</feature>
<dbReference type="GeneID" id="30963611"/>